<proteinExistence type="predicted"/>
<name>A0A0F9LQX7_9ZZZZ</name>
<accession>A0A0F9LQX7</accession>
<comment type="caution">
    <text evidence="1">The sequence shown here is derived from an EMBL/GenBank/DDBJ whole genome shotgun (WGS) entry which is preliminary data.</text>
</comment>
<organism evidence="1">
    <name type="scientific">marine sediment metagenome</name>
    <dbReference type="NCBI Taxonomy" id="412755"/>
    <lineage>
        <taxon>unclassified sequences</taxon>
        <taxon>metagenomes</taxon>
        <taxon>ecological metagenomes</taxon>
    </lineage>
</organism>
<evidence type="ECO:0000313" key="1">
    <source>
        <dbReference type="EMBL" id="KKM97489.1"/>
    </source>
</evidence>
<sequence length="85" mass="10245">MDQNVYVAYLCFLDSNHSLKKAFEAWRKGFQLPGYSTDFRSFIRSTAWNEQQESALNYLYESEQSWKNFDINGFIEFLERYGFEK</sequence>
<dbReference type="EMBL" id="LAZR01005742">
    <property type="protein sequence ID" value="KKM97489.1"/>
    <property type="molecule type" value="Genomic_DNA"/>
</dbReference>
<gene>
    <name evidence="1" type="ORF">LCGC14_1167400</name>
</gene>
<evidence type="ECO:0008006" key="2">
    <source>
        <dbReference type="Google" id="ProtNLM"/>
    </source>
</evidence>
<reference evidence="1" key="1">
    <citation type="journal article" date="2015" name="Nature">
        <title>Complex archaea that bridge the gap between prokaryotes and eukaryotes.</title>
        <authorList>
            <person name="Spang A."/>
            <person name="Saw J.H."/>
            <person name="Jorgensen S.L."/>
            <person name="Zaremba-Niedzwiedzka K."/>
            <person name="Martijn J."/>
            <person name="Lind A.E."/>
            <person name="van Eijk R."/>
            <person name="Schleper C."/>
            <person name="Guy L."/>
            <person name="Ettema T.J."/>
        </authorList>
    </citation>
    <scope>NUCLEOTIDE SEQUENCE</scope>
</reference>
<protein>
    <recommendedName>
        <fullName evidence="2">YozE SAM-like domain-containing protein</fullName>
    </recommendedName>
</protein>
<dbReference type="AlphaFoldDB" id="A0A0F9LQX7"/>